<comment type="caution">
    <text evidence="6">The sequence shown here is derived from an EMBL/GenBank/DDBJ whole genome shotgun (WGS) entry which is preliminary data.</text>
</comment>
<protein>
    <submittedName>
        <fullName evidence="6">LysR family transcriptional regulator</fullName>
    </submittedName>
</protein>
<dbReference type="InterPro" id="IPR050950">
    <property type="entry name" value="HTH-type_LysR_regulators"/>
</dbReference>
<dbReference type="Pfam" id="PF03466">
    <property type="entry name" value="LysR_substrate"/>
    <property type="match status" value="1"/>
</dbReference>
<evidence type="ECO:0000256" key="1">
    <source>
        <dbReference type="ARBA" id="ARBA00009437"/>
    </source>
</evidence>
<dbReference type="SUPFAM" id="SSF46785">
    <property type="entry name" value="Winged helix' DNA-binding domain"/>
    <property type="match status" value="1"/>
</dbReference>
<dbReference type="SUPFAM" id="SSF53850">
    <property type="entry name" value="Periplasmic binding protein-like II"/>
    <property type="match status" value="1"/>
</dbReference>
<dbReference type="InterPro" id="IPR036388">
    <property type="entry name" value="WH-like_DNA-bd_sf"/>
</dbReference>
<dbReference type="CDD" id="cd05466">
    <property type="entry name" value="PBP2_LTTR_substrate"/>
    <property type="match status" value="1"/>
</dbReference>
<dbReference type="InterPro" id="IPR005119">
    <property type="entry name" value="LysR_subst-bd"/>
</dbReference>
<dbReference type="Proteomes" id="UP000606499">
    <property type="component" value="Unassembled WGS sequence"/>
</dbReference>
<sequence length="296" mass="33476">MDIRVLEYFLAVAREQTISGAAMSLHMTQPPLSKQLMELERELGKQLFLRGKRRITLTKEGMLLRKRAEEIVSLVEKTKAEVSAPDEGISGDLYIGGGETEGMRLIVQTAQQVQRRYPAIRFHFSSGDGYDVTDRLDQGLIDFGTLIEPFDMGKYDYLRLPSPDTWGLLMRRDHPLARLTRIRPEDLPGVPLIASRQLEGEDGLSGWLGYGYEKLRVVATGNLVNTLVLAVEEGMGCLFTLDKLVDLSGSRSLCFRPLEPRLESWMYLAWKKYQVFTRAAEVFVRELKRGLSTAST</sequence>
<evidence type="ECO:0000256" key="4">
    <source>
        <dbReference type="ARBA" id="ARBA00023163"/>
    </source>
</evidence>
<dbReference type="PANTHER" id="PTHR30419">
    <property type="entry name" value="HTH-TYPE TRANSCRIPTIONAL REGULATOR YBHD"/>
    <property type="match status" value="1"/>
</dbReference>
<keyword evidence="4" id="KW-0804">Transcription</keyword>
<evidence type="ECO:0000259" key="5">
    <source>
        <dbReference type="PROSITE" id="PS50931"/>
    </source>
</evidence>
<dbReference type="PROSITE" id="PS50931">
    <property type="entry name" value="HTH_LYSR"/>
    <property type="match status" value="1"/>
</dbReference>
<dbReference type="AlphaFoldDB" id="A0A923LUU0"/>
<dbReference type="GO" id="GO:0005829">
    <property type="term" value="C:cytosol"/>
    <property type="evidence" value="ECO:0007669"/>
    <property type="project" value="TreeGrafter"/>
</dbReference>
<reference evidence="6" key="1">
    <citation type="submission" date="2020-08" db="EMBL/GenBank/DDBJ databases">
        <title>Genome public.</title>
        <authorList>
            <person name="Liu C."/>
            <person name="Sun Q."/>
        </authorList>
    </citation>
    <scope>NUCLEOTIDE SEQUENCE</scope>
    <source>
        <strain evidence="6">NSJ-28</strain>
    </source>
</reference>
<evidence type="ECO:0000313" key="6">
    <source>
        <dbReference type="EMBL" id="MBC5724555.1"/>
    </source>
</evidence>
<keyword evidence="2" id="KW-0805">Transcription regulation</keyword>
<dbReference type="GO" id="GO:0003677">
    <property type="term" value="F:DNA binding"/>
    <property type="evidence" value="ECO:0007669"/>
    <property type="project" value="UniProtKB-KW"/>
</dbReference>
<dbReference type="PRINTS" id="PR00039">
    <property type="entry name" value="HTHLYSR"/>
</dbReference>
<dbReference type="EMBL" id="JACOPL010000003">
    <property type="protein sequence ID" value="MBC5724555.1"/>
    <property type="molecule type" value="Genomic_DNA"/>
</dbReference>
<dbReference type="InterPro" id="IPR000847">
    <property type="entry name" value="LysR_HTH_N"/>
</dbReference>
<evidence type="ECO:0000256" key="2">
    <source>
        <dbReference type="ARBA" id="ARBA00023015"/>
    </source>
</evidence>
<organism evidence="6 7">
    <name type="scientific">Agathobaculum faecis</name>
    <dbReference type="NCBI Taxonomy" id="2763013"/>
    <lineage>
        <taxon>Bacteria</taxon>
        <taxon>Bacillati</taxon>
        <taxon>Bacillota</taxon>
        <taxon>Clostridia</taxon>
        <taxon>Eubacteriales</taxon>
        <taxon>Butyricicoccaceae</taxon>
        <taxon>Agathobaculum</taxon>
    </lineage>
</organism>
<dbReference type="GO" id="GO:0003700">
    <property type="term" value="F:DNA-binding transcription factor activity"/>
    <property type="evidence" value="ECO:0007669"/>
    <property type="project" value="InterPro"/>
</dbReference>
<evidence type="ECO:0000313" key="7">
    <source>
        <dbReference type="Proteomes" id="UP000606499"/>
    </source>
</evidence>
<dbReference type="Pfam" id="PF00126">
    <property type="entry name" value="HTH_1"/>
    <property type="match status" value="1"/>
</dbReference>
<name>A0A923LUU0_9FIRM</name>
<gene>
    <name evidence="6" type="ORF">H8S45_03610</name>
</gene>
<dbReference type="FunFam" id="1.10.10.10:FF:000001">
    <property type="entry name" value="LysR family transcriptional regulator"/>
    <property type="match status" value="1"/>
</dbReference>
<dbReference type="InterPro" id="IPR036390">
    <property type="entry name" value="WH_DNA-bd_sf"/>
</dbReference>
<dbReference type="RefSeq" id="WP_054326895.1">
    <property type="nucleotide sequence ID" value="NZ_JACOPL010000003.1"/>
</dbReference>
<comment type="similarity">
    <text evidence="1">Belongs to the LysR transcriptional regulatory family.</text>
</comment>
<feature type="domain" description="HTH lysR-type" evidence="5">
    <location>
        <begin position="1"/>
        <end position="58"/>
    </location>
</feature>
<dbReference type="PANTHER" id="PTHR30419:SF8">
    <property type="entry name" value="NITROGEN ASSIMILATION TRANSCRIPTIONAL ACTIVATOR-RELATED"/>
    <property type="match status" value="1"/>
</dbReference>
<accession>A0A923LUU0</accession>
<dbReference type="Gene3D" id="3.40.190.290">
    <property type="match status" value="1"/>
</dbReference>
<keyword evidence="7" id="KW-1185">Reference proteome</keyword>
<dbReference type="Gene3D" id="1.10.10.10">
    <property type="entry name" value="Winged helix-like DNA-binding domain superfamily/Winged helix DNA-binding domain"/>
    <property type="match status" value="1"/>
</dbReference>
<keyword evidence="3" id="KW-0238">DNA-binding</keyword>
<proteinExistence type="inferred from homology"/>
<evidence type="ECO:0000256" key="3">
    <source>
        <dbReference type="ARBA" id="ARBA00023125"/>
    </source>
</evidence>